<feature type="domain" description="Transposase DDE" evidence="1">
    <location>
        <begin position="33"/>
        <end position="173"/>
    </location>
</feature>
<keyword evidence="3" id="KW-1185">Reference proteome</keyword>
<sequence>MSSDPRARRRRTLHPAQRALPLDDLAGIADTEGVFAYSFIVTNIDVSTSDKSAQVEHWYRHRTQVENLFRDTKHGAALRHLPSGHRAVNRAWMWGALLAATLTGWLHHLTATHRDGRLVGHGVRGGQAMIATLRRRLIAVPARLVHHARGLTLRPAPGDDLLLAEVLARLRALPRTS</sequence>
<gene>
    <name evidence="2" type="ORF">GCM10023175_60590</name>
</gene>
<dbReference type="InterPro" id="IPR025668">
    <property type="entry name" value="Tnp_DDE_dom"/>
</dbReference>
<evidence type="ECO:0000313" key="2">
    <source>
        <dbReference type="EMBL" id="GAA4557029.1"/>
    </source>
</evidence>
<comment type="caution">
    <text evidence="2">The sequence shown here is derived from an EMBL/GenBank/DDBJ whole genome shotgun (WGS) entry which is preliminary data.</text>
</comment>
<protein>
    <recommendedName>
        <fullName evidence="1">Transposase DDE domain-containing protein</fullName>
    </recommendedName>
</protein>
<evidence type="ECO:0000259" key="1">
    <source>
        <dbReference type="Pfam" id="PF13701"/>
    </source>
</evidence>
<dbReference type="InterPro" id="IPR012337">
    <property type="entry name" value="RNaseH-like_sf"/>
</dbReference>
<dbReference type="EMBL" id="BAABGT010000099">
    <property type="protein sequence ID" value="GAA4557029.1"/>
    <property type="molecule type" value="Genomic_DNA"/>
</dbReference>
<dbReference type="SUPFAM" id="SSF53098">
    <property type="entry name" value="Ribonuclease H-like"/>
    <property type="match status" value="1"/>
</dbReference>
<organism evidence="2 3">
    <name type="scientific">Pseudonocardia xishanensis</name>
    <dbReference type="NCBI Taxonomy" id="630995"/>
    <lineage>
        <taxon>Bacteria</taxon>
        <taxon>Bacillati</taxon>
        <taxon>Actinomycetota</taxon>
        <taxon>Actinomycetes</taxon>
        <taxon>Pseudonocardiales</taxon>
        <taxon>Pseudonocardiaceae</taxon>
        <taxon>Pseudonocardia</taxon>
    </lineage>
</organism>
<name>A0ABP8S2D2_9PSEU</name>
<accession>A0ABP8S2D2</accession>
<reference evidence="3" key="1">
    <citation type="journal article" date="2019" name="Int. J. Syst. Evol. Microbiol.">
        <title>The Global Catalogue of Microorganisms (GCM) 10K type strain sequencing project: providing services to taxonomists for standard genome sequencing and annotation.</title>
        <authorList>
            <consortium name="The Broad Institute Genomics Platform"/>
            <consortium name="The Broad Institute Genome Sequencing Center for Infectious Disease"/>
            <person name="Wu L."/>
            <person name="Ma J."/>
        </authorList>
    </citation>
    <scope>NUCLEOTIDE SEQUENCE [LARGE SCALE GENOMIC DNA]</scope>
    <source>
        <strain evidence="3">JCM 17906</strain>
    </source>
</reference>
<dbReference type="Proteomes" id="UP001501598">
    <property type="component" value="Unassembled WGS sequence"/>
</dbReference>
<dbReference type="RefSeq" id="WP_345426128.1">
    <property type="nucleotide sequence ID" value="NZ_BAABGT010000099.1"/>
</dbReference>
<evidence type="ECO:0000313" key="3">
    <source>
        <dbReference type="Proteomes" id="UP001501598"/>
    </source>
</evidence>
<dbReference type="Pfam" id="PF13701">
    <property type="entry name" value="DDE_Tnp_1_4"/>
    <property type="match status" value="1"/>
</dbReference>
<proteinExistence type="predicted"/>